<evidence type="ECO:0000313" key="4">
    <source>
        <dbReference type="EMBL" id="GCD40806.1"/>
    </source>
</evidence>
<feature type="compositionally biased region" description="Basic residues" evidence="1">
    <location>
        <begin position="237"/>
        <end position="246"/>
    </location>
</feature>
<name>A0A401VUS1_STREY</name>
<dbReference type="CDD" id="cd01127">
    <property type="entry name" value="TrwB_TraG_TraD_VirD4"/>
    <property type="match status" value="2"/>
</dbReference>
<feature type="region of interest" description="Disordered" evidence="1">
    <location>
        <begin position="237"/>
        <end position="280"/>
    </location>
</feature>
<dbReference type="EMBL" id="BHZD01000001">
    <property type="protein sequence ID" value="GCD40806.1"/>
    <property type="molecule type" value="Genomic_DNA"/>
</dbReference>
<dbReference type="Gene3D" id="3.40.50.300">
    <property type="entry name" value="P-loop containing nucleotide triphosphate hydrolases"/>
    <property type="match status" value="2"/>
</dbReference>
<evidence type="ECO:0000259" key="3">
    <source>
        <dbReference type="Pfam" id="PF26449"/>
    </source>
</evidence>
<evidence type="ECO:0000259" key="2">
    <source>
        <dbReference type="Pfam" id="PF01935"/>
    </source>
</evidence>
<proteinExistence type="predicted"/>
<evidence type="ECO:0000256" key="1">
    <source>
        <dbReference type="SAM" id="MobiDB-lite"/>
    </source>
</evidence>
<dbReference type="Pfam" id="PF26449">
    <property type="entry name" value="DUF8128"/>
    <property type="match status" value="1"/>
</dbReference>
<dbReference type="AlphaFoldDB" id="A0A401VUS1"/>
<dbReference type="Proteomes" id="UP000286746">
    <property type="component" value="Unassembled WGS sequence"/>
</dbReference>
<feature type="domain" description="Helicase HerA central" evidence="2">
    <location>
        <begin position="431"/>
        <end position="483"/>
    </location>
</feature>
<evidence type="ECO:0000313" key="5">
    <source>
        <dbReference type="Proteomes" id="UP000286746"/>
    </source>
</evidence>
<protein>
    <submittedName>
        <fullName evidence="4">Conjugal transfer protein TraG</fullName>
    </submittedName>
</protein>
<dbReference type="PANTHER" id="PTHR30121">
    <property type="entry name" value="UNCHARACTERIZED PROTEIN YJGR-RELATED"/>
    <property type="match status" value="1"/>
</dbReference>
<dbReference type="Pfam" id="PF01935">
    <property type="entry name" value="DUF87"/>
    <property type="match status" value="1"/>
</dbReference>
<feature type="compositionally biased region" description="Low complexity" evidence="1">
    <location>
        <begin position="266"/>
        <end position="280"/>
    </location>
</feature>
<feature type="domain" description="DUF8128" evidence="3">
    <location>
        <begin position="81"/>
        <end position="246"/>
    </location>
</feature>
<reference evidence="4 5" key="1">
    <citation type="submission" date="2018-11" db="EMBL/GenBank/DDBJ databases">
        <title>Whole genome sequence of Streptomyces paromomycinus NBRC 15454(T).</title>
        <authorList>
            <person name="Komaki H."/>
            <person name="Tamura T."/>
        </authorList>
    </citation>
    <scope>NUCLEOTIDE SEQUENCE [LARGE SCALE GENOMIC DNA]</scope>
    <source>
        <strain evidence="4 5">NBRC 15454</strain>
    </source>
</reference>
<gene>
    <name evidence="4" type="ORF">GKJPGBOP_00459</name>
</gene>
<accession>A0A401VUS1</accession>
<dbReference type="InterPro" id="IPR051162">
    <property type="entry name" value="T4SS_component"/>
</dbReference>
<keyword evidence="5" id="KW-1185">Reference proteome</keyword>
<dbReference type="PANTHER" id="PTHR30121:SF11">
    <property type="entry name" value="AAA+ ATPASE DOMAIN-CONTAINING PROTEIN"/>
    <property type="match status" value="1"/>
</dbReference>
<feature type="region of interest" description="Disordered" evidence="1">
    <location>
        <begin position="792"/>
        <end position="835"/>
    </location>
</feature>
<comment type="caution">
    <text evidence="4">The sequence shown here is derived from an EMBL/GenBank/DDBJ whole genome shotgun (WGS) entry which is preliminary data.</text>
</comment>
<dbReference type="InterPro" id="IPR058441">
    <property type="entry name" value="DUF8128"/>
</dbReference>
<dbReference type="SUPFAM" id="SSF52540">
    <property type="entry name" value="P-loop containing nucleoside triphosphate hydrolases"/>
    <property type="match status" value="1"/>
</dbReference>
<dbReference type="InterPro" id="IPR002789">
    <property type="entry name" value="HerA_central"/>
</dbReference>
<sequence length="835" mass="90476">MLRRFLITVRVWPSARSPAASGPLHDFLRDPAGSWHTLLNHLGNTMTTWAPTAATGLAAGAVLLRLGRAWQQHQAHQRLARGAQLITVLPPPDASPDGASALWAHLTGLLRPARHHLLLPGPHLSWEYLLDRDAVRIRLWVPGSTPPDTVERAVEAAWPGARTRARPAAPPHPTAAPSGYRRYAAGGELRLARSDALPLRTDFTTDPLRALLGAPTGLSDGEEAVVQVLARPATGRRVARTRRAARHLQAGHATHPLGRLLDALTPAQPSRPRPRPAGAALDHQTALAASVQDRAITAKLRGPLYETCLRYILTASVPAAVGAEERRQVQARLHVQARALAAAFAIFTEHNHYHSIRSHRLLPRLTQRRLTRGQLLSTPELAAVAHLPWDVAAPGLERAPAKAVPPPPGTPATGEGIKLLGVSDTGPPRSVGLHVTDTRHHIHILGATGAGKSELIARLALSDADAGRGLLVIDPKGDLVTDLLPRLPAHRAATTILFDADSLAPPPVLNPLDHREAARSVDHVVSVFARIYAASWGPRTDDILRAALLTLHAQPGTPLLTDLPRLLADPAFRRRATAQVRDPVLRGFWAWYGQLSDPARAQITAPLLNKLRGLLLRPFVRAVLADGPSTVSMDTVLDGGICLVRIPQSTLGADTAHLIGSLTVAAAWQAATRRTRHPPGQRPDAALYLDEAHHFLHLPYPLEMLLAEARGYHLSLTLAHQYLSQLPHDLEEAISTNARTKVFFNVSPEDAHHLARHTLPRLNEYDLSHLGRFQAVVRPVLYGAEAPAFTLRTEPLPPPRSDHARISTVRPAPCPRPVVLAKDQDVVPADPRRAP</sequence>
<feature type="region of interest" description="Disordered" evidence="1">
    <location>
        <begin position="161"/>
        <end position="180"/>
    </location>
</feature>
<feature type="compositionally biased region" description="Basic and acidic residues" evidence="1">
    <location>
        <begin position="822"/>
        <end position="835"/>
    </location>
</feature>
<organism evidence="4 5">
    <name type="scientific">Streptomyces paromomycinus</name>
    <name type="common">Streptomyces rimosus subsp. paromomycinus</name>
    <dbReference type="NCBI Taxonomy" id="92743"/>
    <lineage>
        <taxon>Bacteria</taxon>
        <taxon>Bacillati</taxon>
        <taxon>Actinomycetota</taxon>
        <taxon>Actinomycetes</taxon>
        <taxon>Kitasatosporales</taxon>
        <taxon>Streptomycetaceae</taxon>
        <taxon>Streptomyces</taxon>
    </lineage>
</organism>
<dbReference type="RefSeq" id="WP_170251500.1">
    <property type="nucleotide sequence ID" value="NZ_BHZD01000001.1"/>
</dbReference>
<dbReference type="InterPro" id="IPR027417">
    <property type="entry name" value="P-loop_NTPase"/>
</dbReference>